<feature type="domain" description="FYVE-type" evidence="9">
    <location>
        <begin position="2693"/>
        <end position="2744"/>
    </location>
</feature>
<feature type="compositionally biased region" description="Low complexity" evidence="8">
    <location>
        <begin position="1041"/>
        <end position="1056"/>
    </location>
</feature>
<dbReference type="InterPro" id="IPR001680">
    <property type="entry name" value="WD40_rpt"/>
</dbReference>
<evidence type="ECO:0000259" key="10">
    <source>
        <dbReference type="PROSITE" id="PS50197"/>
    </source>
</evidence>
<dbReference type="FunFam" id="1.10.1540.10:FF:000002">
    <property type="entry name" value="WD repeat and FYVE domain containing 3"/>
    <property type="match status" value="1"/>
</dbReference>
<keyword evidence="3" id="KW-0677">Repeat</keyword>
<evidence type="ECO:0000256" key="8">
    <source>
        <dbReference type="SAM" id="MobiDB-lite"/>
    </source>
</evidence>
<feature type="compositionally biased region" description="Polar residues" evidence="8">
    <location>
        <begin position="1507"/>
        <end position="1520"/>
    </location>
</feature>
<feature type="compositionally biased region" description="Acidic residues" evidence="8">
    <location>
        <begin position="1494"/>
        <end position="1505"/>
    </location>
</feature>
<dbReference type="PROSITE" id="PS00678">
    <property type="entry name" value="WD_REPEATS_1"/>
    <property type="match status" value="1"/>
</dbReference>
<dbReference type="InterPro" id="IPR023362">
    <property type="entry name" value="PH-BEACH_dom"/>
</dbReference>
<dbReference type="Gene3D" id="3.30.40.10">
    <property type="entry name" value="Zinc/RING finger domain, C3HC4 (zinc finger)"/>
    <property type="match status" value="1"/>
</dbReference>
<dbReference type="Pfam" id="PF02138">
    <property type="entry name" value="Beach"/>
    <property type="match status" value="1"/>
</dbReference>
<dbReference type="Pfam" id="PF14844">
    <property type="entry name" value="PH_BEACH"/>
    <property type="match status" value="1"/>
</dbReference>
<evidence type="ECO:0000256" key="2">
    <source>
        <dbReference type="ARBA" id="ARBA00022723"/>
    </source>
</evidence>
<evidence type="ECO:0000256" key="1">
    <source>
        <dbReference type="ARBA" id="ARBA00022574"/>
    </source>
</evidence>
<gene>
    <name evidence="12" type="ORF">D915_006759</name>
</gene>
<dbReference type="InterPro" id="IPR051944">
    <property type="entry name" value="BEACH_domain_protein"/>
</dbReference>
<dbReference type="SMART" id="SM00320">
    <property type="entry name" value="WD40"/>
    <property type="match status" value="5"/>
</dbReference>
<dbReference type="PROSITE" id="PS50197">
    <property type="entry name" value="BEACH"/>
    <property type="match status" value="1"/>
</dbReference>
<dbReference type="Proteomes" id="UP000230066">
    <property type="component" value="Unassembled WGS sequence"/>
</dbReference>
<keyword evidence="13" id="KW-1185">Reference proteome</keyword>
<dbReference type="PROSITE" id="PS50082">
    <property type="entry name" value="WD_REPEATS_2"/>
    <property type="match status" value="1"/>
</dbReference>
<feature type="region of interest" description="Disordered" evidence="8">
    <location>
        <begin position="1188"/>
        <end position="1241"/>
    </location>
</feature>
<feature type="compositionally biased region" description="Polar residues" evidence="8">
    <location>
        <begin position="1733"/>
        <end position="1743"/>
    </location>
</feature>
<name>A0A4E0R9G5_FASHE</name>
<feature type="compositionally biased region" description="Low complexity" evidence="8">
    <location>
        <begin position="606"/>
        <end position="621"/>
    </location>
</feature>
<feature type="compositionally biased region" description="Polar residues" evidence="8">
    <location>
        <begin position="1262"/>
        <end position="1288"/>
    </location>
</feature>
<evidence type="ECO:0000313" key="12">
    <source>
        <dbReference type="EMBL" id="THD22571.1"/>
    </source>
</evidence>
<feature type="domain" description="BEACH" evidence="10">
    <location>
        <begin position="1857"/>
        <end position="2150"/>
    </location>
</feature>
<dbReference type="InterPro" id="IPR000306">
    <property type="entry name" value="Znf_FYVE"/>
</dbReference>
<feature type="region of interest" description="Disordered" evidence="8">
    <location>
        <begin position="1261"/>
        <end position="1289"/>
    </location>
</feature>
<feature type="region of interest" description="Disordered" evidence="8">
    <location>
        <begin position="2387"/>
        <end position="2420"/>
    </location>
</feature>
<keyword evidence="5" id="KW-0862">Zinc</keyword>
<evidence type="ECO:0000256" key="5">
    <source>
        <dbReference type="ARBA" id="ARBA00022833"/>
    </source>
</evidence>
<comment type="caution">
    <text evidence="12">The sequence shown here is derived from an EMBL/GenBank/DDBJ whole genome shotgun (WGS) entry which is preliminary data.</text>
</comment>
<evidence type="ECO:0000256" key="6">
    <source>
        <dbReference type="PROSITE-ProRule" id="PRU00091"/>
    </source>
</evidence>
<dbReference type="PROSITE" id="PS50178">
    <property type="entry name" value="ZF_FYVE"/>
    <property type="match status" value="1"/>
</dbReference>
<feature type="compositionally biased region" description="Gly residues" evidence="8">
    <location>
        <begin position="2388"/>
        <end position="2413"/>
    </location>
</feature>
<reference evidence="12" key="1">
    <citation type="submission" date="2019-03" db="EMBL/GenBank/DDBJ databases">
        <title>Improved annotation for the trematode Fasciola hepatica.</title>
        <authorList>
            <person name="Choi Y.-J."/>
            <person name="Martin J."/>
            <person name="Mitreva M."/>
        </authorList>
    </citation>
    <scope>NUCLEOTIDE SEQUENCE [LARGE SCALE GENOMIC DNA]</scope>
</reference>
<dbReference type="Pfam" id="PF01363">
    <property type="entry name" value="FYVE"/>
    <property type="match status" value="1"/>
</dbReference>
<dbReference type="InterPro" id="IPR013083">
    <property type="entry name" value="Znf_RING/FYVE/PHD"/>
</dbReference>
<dbReference type="InterPro" id="IPR036322">
    <property type="entry name" value="WD40_repeat_dom_sf"/>
</dbReference>
<dbReference type="SUPFAM" id="SSF57903">
    <property type="entry name" value="FYVE/PHD zinc finger"/>
    <property type="match status" value="1"/>
</dbReference>
<accession>A0A4E0R9G5</accession>
<keyword evidence="1 7" id="KW-0853">WD repeat</keyword>
<organism evidence="12 13">
    <name type="scientific">Fasciola hepatica</name>
    <name type="common">Liver fluke</name>
    <dbReference type="NCBI Taxonomy" id="6192"/>
    <lineage>
        <taxon>Eukaryota</taxon>
        <taxon>Metazoa</taxon>
        <taxon>Spiralia</taxon>
        <taxon>Lophotrochozoa</taxon>
        <taxon>Platyhelminthes</taxon>
        <taxon>Trematoda</taxon>
        <taxon>Digenea</taxon>
        <taxon>Plagiorchiida</taxon>
        <taxon>Echinostomata</taxon>
        <taxon>Echinostomatoidea</taxon>
        <taxon>Fasciolidae</taxon>
        <taxon>Fasciola</taxon>
    </lineage>
</organism>
<proteinExistence type="predicted"/>
<dbReference type="InterPro" id="IPR017455">
    <property type="entry name" value="Znf_FYVE-rel"/>
</dbReference>
<feature type="region of interest" description="Disordered" evidence="8">
    <location>
        <begin position="1024"/>
        <end position="1116"/>
    </location>
</feature>
<dbReference type="Gene3D" id="2.130.10.10">
    <property type="entry name" value="YVTN repeat-like/Quinoprotein amine dehydrogenase"/>
    <property type="match status" value="1"/>
</dbReference>
<feature type="region of interest" description="Disordered" evidence="8">
    <location>
        <begin position="2567"/>
        <end position="2604"/>
    </location>
</feature>
<evidence type="ECO:0000256" key="4">
    <source>
        <dbReference type="ARBA" id="ARBA00022771"/>
    </source>
</evidence>
<keyword evidence="4 6" id="KW-0863">Zinc-finger</keyword>
<keyword evidence="2" id="KW-0479">Metal-binding</keyword>
<evidence type="ECO:0000259" key="9">
    <source>
        <dbReference type="PROSITE" id="PS50178"/>
    </source>
</evidence>
<dbReference type="InterPro" id="IPR011011">
    <property type="entry name" value="Znf_FYVE_PHD"/>
</dbReference>
<feature type="region of interest" description="Disordered" evidence="8">
    <location>
        <begin position="1549"/>
        <end position="1651"/>
    </location>
</feature>
<dbReference type="PROSITE" id="PS50294">
    <property type="entry name" value="WD_REPEATS_REGION"/>
    <property type="match status" value="1"/>
</dbReference>
<dbReference type="EMBL" id="JXXN02002665">
    <property type="protein sequence ID" value="THD22571.1"/>
    <property type="molecule type" value="Genomic_DNA"/>
</dbReference>
<feature type="compositionally biased region" description="Low complexity" evidence="8">
    <location>
        <begin position="1600"/>
        <end position="1613"/>
    </location>
</feature>
<dbReference type="CDD" id="cd06071">
    <property type="entry name" value="Beach"/>
    <property type="match status" value="1"/>
</dbReference>
<feature type="compositionally biased region" description="Basic and acidic residues" evidence="8">
    <location>
        <begin position="1553"/>
        <end position="1562"/>
    </location>
</feature>
<evidence type="ECO:0000313" key="13">
    <source>
        <dbReference type="Proteomes" id="UP000230066"/>
    </source>
</evidence>
<dbReference type="PROSITE" id="PS51783">
    <property type="entry name" value="PH_BEACH"/>
    <property type="match status" value="1"/>
</dbReference>
<dbReference type="Pfam" id="PF00400">
    <property type="entry name" value="WD40"/>
    <property type="match status" value="1"/>
</dbReference>
<sequence length="2768" mass="304589">MAQDVETLYAATKAACTLIKCSPTAANEMRFTRGYQILAMLLRKKRSLLTTRILDSILSLTLSLDSWLDAAYLLENISPLDHPAFEDLMCDLDLWRVDSERSITPEVETLRAPQSSPSVKHSVAPRTRIEVDYRLVANMINHLVELLSNETKRPPEEMYADQTVNDSRGRKESCSREFNHPAWNILFDRVLYILMNAHSNPPRPSVATEKSQSRPCVTSNDTSGIVTTGRIALVDASMIFLRTCLSHCGCSKWLLRIGQLMAWTLPAPDVNESTFALENLSLCNELHSSEVLECQQQLVVLRNRCFELLLDLIVDCPTMNKKLCNNLVAMLGFDWLIQFLRPAVHSSTAVLAFHLLVLLVLNPAYSVHGSSPTEDWTGGFQTLSLTCSKGYRPSKSAPDGSGSVPDGSTCPTMPATDCDGLSAFRVGCPAGRWLRGCEVLLRQQHGLFLDTSMRQAKRASSRFGLALREFRLATCQQPGFAILQILLPHHADVPQLFYLLVALLLQIPIRHIPPDFKNLSVEQWMRQIKLEYDALCTLASGTKNAVAFTQSSFDCTNAIAETVQSITSLSSSPTASTTGMSGLVSSFLSGTGLSVGPFGRRRTRTESTSETVGDGVTTTSDGSAALRSTSNNLALCPEAATLLLCMIRSLINSEVDKSETPTCQPDSNWTTEYPDVMLRFFTFLYQSKPFFRSIAMGPDFVNALIGLLQSAAVNAHVNPTERCLLQPEGQSHSSVYRLTFEFLKTIVTDGFFSSPTCHQPIHLVDTLLEAWSDNTGSKQHQEFQTRLLSDLMAHFVAIDILDHRVVSVPCGYDPIYLPPNLVYFAVRIVDKLWQRHLSYTPTDMCVFGPIKSLFSKGCFGSEILSVVDFLIYCIDHWHKRASVTNRTTQTMTSTELDRFNLNSLYRSLNRAVLYHLSRPILTRLDQQQMIGLFSRLDGLSVIPTKSASKDSDVSNYSLCMTATEFDLTDTKGAGSLIFSDSNEDPEFPACLVHLLMQLVRADRYGLCAGVVPRPKSFLLEAALSAPQPRPGDPQTPETEEITQQTSHTTHSYYRTTFGMDELDTDNEDDTLDQQGPSDKRKSGSRNGSRGRRRGPDQSPRVRPSSHDRSPDLTDTTSLTAAHVDAVVQGSLKLWAQCYRAKKSALAQLVPESPLVSGLSVPTLTDWAPVLESPCLMAWAQHVDSEAAGLGGIGPETQWGRIPGPPLPHTNLTSETVPGSSSDISNNPHPQSSNVPTSATSSLHQQFSFRLGRLPGNMFRLGSITSNSPLPDSTGSSLATGSQSRTTGVQAPAATISINPPVYKYRSLSPTSTHINVLESAREAAHVWMPMQLGALRDLMEQQKRQYNRNIGFIQRQLELEWEKIELELTRERGLWGPTDPDPLARWKLDATEGPCRMRKRLIPNPSFYARYPYHPWGSKRSTPVTDSNAPLTNALPLTLKCRQPRSRHSRLQFLNYRSHSILREDWGPLNSWLPMLQEAQHKAACPTSILSQSEFDEPEPTEDETPCNTQAEPSASVSNDVFTETPLRQSLDPVEMEQSLQQTASLLRHASKKQNETDKLATDDLDELITDGGGGGSGSLDQVEDRVVSILPSDTGSITSRSGSEPSPGPSTGAADGSSNIQDQLAGDDTSESDIQNKSKNPRYASVTVNDEEQLASHEAILRLLEPGERPAFMYRCARVFGLDVHEGLLLFGRAHFYVIDGYTLINTREIVDIDSLPPDIVHEPIVPSIPTGNQVQTIQQSREPFRETSPDVDSGGTGRSRTSKACLPDLWSTGAVSQTSGKQYFKFPYENIQDVFKRRYLLQPIALEVFNTDGRNFLLVFSRGLQNKVYQRFQDVAAGNSSTSSQALLGQKSSHGLFSSFLGEKTVAQRWERGELSNFQYLMYLNTQAGRSYNDLMQYPIFPWVLSDYDSDELDLSRPETFRDLSKPMGAQTARRLSQFERRYREWDDPSGETPPYHYGTHYSSAMIVASYLVRMEPFTQQFLRLQGGHFDLPDRMFYSVKDAWLSASQHNMADVRELIPEFFYLPDFLVNSNGFDLGIKQNGIEVDDVTLPPWAKSDPREFIRAHREALESEYVSAHLHEWIDLIFGYKQQGDSAAQAHNVFHHLFYEGNVDIYSIDDPLRRSAVIGFINNFGQIPKQLFRKPHPSRRVAIPHAPALTAALYMNANGQRNSRSQLAVDLFYRNLDCLRPHLQPIKELKHAVGCIVQPDPSFIPSGAGAGGGSSNATGGSGSSTSASGIIGPILGPNISAGSGVFGDSLTTTTLVVSNPTLSGGSIVPGGQIVAVEQNKCLLPPSYTAYVAWGFTDGSLRLGSVFDSTERARCVFEMVDPGEILCCTAPNRRTLVTAGISTVVRVWKAILSPSIQQVDANSLDGPGLPSGLVSCGSGSGGTGPGSSSGLGPTGSSGTGVSGSGSSSNSAQSATVRYCLRLRANLCGHTEAVTCLAASHAFNLVVSGSRDRSCILWDLTRLCFLRQLIGHTAPVAAVTISEATGDIATCGGTYLHLWNCNGDPIARVDALAGRNKHILCVSMSTLYDWDADNVILTGGSDGVVRMWSVDYTKIEPEANSGNNSASGTKQDGCKKNLKPTNSDRTSAEPKKSVKTSAYGSVRWQRQLTLRGKLTMHTAYGRSDNQQPAAITALALSRDHRSVLVGDSRGRVHAWSVPPEAARGGMTDQWIRDEGATKCATESCGVRFSLTERKHHCRNCGKVFCSKCSRFEIEIYRLRLFKRVRVCQACYAELKIIQAPKPPAQLEPKTSPNSAPTES</sequence>
<evidence type="ECO:0000256" key="7">
    <source>
        <dbReference type="PROSITE-ProRule" id="PRU00221"/>
    </source>
</evidence>
<evidence type="ECO:0000259" key="11">
    <source>
        <dbReference type="PROSITE" id="PS51783"/>
    </source>
</evidence>
<dbReference type="PANTHER" id="PTHR46108:SF4">
    <property type="entry name" value="BLUE CHEESE"/>
    <property type="match status" value="1"/>
</dbReference>
<protein>
    <submittedName>
        <fullName evidence="12">WD repeat and FYVE domain-containing protein 3</fullName>
    </submittedName>
</protein>
<dbReference type="InterPro" id="IPR015943">
    <property type="entry name" value="WD40/YVTN_repeat-like_dom_sf"/>
</dbReference>
<dbReference type="GO" id="GO:0008270">
    <property type="term" value="F:zinc ion binding"/>
    <property type="evidence" value="ECO:0007669"/>
    <property type="project" value="UniProtKB-KW"/>
</dbReference>
<dbReference type="Gene3D" id="2.30.29.30">
    <property type="entry name" value="Pleckstrin-homology domain (PH domain)/Phosphotyrosine-binding domain (PTB)"/>
    <property type="match status" value="1"/>
</dbReference>
<dbReference type="InterPro" id="IPR036372">
    <property type="entry name" value="BEACH_dom_sf"/>
</dbReference>
<dbReference type="SUPFAM" id="SSF50978">
    <property type="entry name" value="WD40 repeat-like"/>
    <property type="match status" value="1"/>
</dbReference>
<feature type="compositionally biased region" description="Polar residues" evidence="8">
    <location>
        <begin position="2569"/>
        <end position="2579"/>
    </location>
</feature>
<dbReference type="CDD" id="cd15719">
    <property type="entry name" value="FYVE_WDFY3"/>
    <property type="match status" value="1"/>
</dbReference>
<feature type="domain" description="BEACH-type PH" evidence="11">
    <location>
        <begin position="1666"/>
        <end position="1835"/>
    </location>
</feature>
<evidence type="ECO:0000256" key="3">
    <source>
        <dbReference type="ARBA" id="ARBA00022737"/>
    </source>
</evidence>
<feature type="compositionally biased region" description="Acidic residues" evidence="8">
    <location>
        <begin position="1060"/>
        <end position="1071"/>
    </location>
</feature>
<feature type="repeat" description="WD" evidence="7">
    <location>
        <begin position="2436"/>
        <end position="2469"/>
    </location>
</feature>
<dbReference type="InterPro" id="IPR000409">
    <property type="entry name" value="BEACH_dom"/>
</dbReference>
<dbReference type="SMART" id="SM01026">
    <property type="entry name" value="Beach"/>
    <property type="match status" value="1"/>
</dbReference>
<dbReference type="SMART" id="SM00064">
    <property type="entry name" value="FYVE"/>
    <property type="match status" value="1"/>
</dbReference>
<dbReference type="Gene3D" id="1.10.1540.10">
    <property type="entry name" value="BEACH domain"/>
    <property type="match status" value="1"/>
</dbReference>
<feature type="region of interest" description="Disordered" evidence="8">
    <location>
        <begin position="1493"/>
        <end position="1520"/>
    </location>
</feature>
<feature type="region of interest" description="Disordered" evidence="8">
    <location>
        <begin position="1733"/>
        <end position="1762"/>
    </location>
</feature>
<dbReference type="PANTHER" id="PTHR46108">
    <property type="entry name" value="BLUE CHEESE"/>
    <property type="match status" value="1"/>
</dbReference>
<feature type="compositionally biased region" description="Polar residues" evidence="8">
    <location>
        <begin position="1209"/>
        <end position="1241"/>
    </location>
</feature>
<dbReference type="CDD" id="cd01201">
    <property type="entry name" value="PH_BEACH"/>
    <property type="match status" value="1"/>
</dbReference>
<dbReference type="InterPro" id="IPR019775">
    <property type="entry name" value="WD40_repeat_CS"/>
</dbReference>
<dbReference type="SUPFAM" id="SSF50729">
    <property type="entry name" value="PH domain-like"/>
    <property type="match status" value="1"/>
</dbReference>
<dbReference type="SUPFAM" id="SSF81837">
    <property type="entry name" value="BEACH domain"/>
    <property type="match status" value="1"/>
</dbReference>
<dbReference type="InterPro" id="IPR011993">
    <property type="entry name" value="PH-like_dom_sf"/>
</dbReference>
<feature type="region of interest" description="Disordered" evidence="8">
    <location>
        <begin position="598"/>
        <end position="621"/>
    </location>
</feature>